<organism evidence="1 2">
    <name type="scientific">Bacillus altitudinis</name>
    <dbReference type="NCBI Taxonomy" id="293387"/>
    <lineage>
        <taxon>Bacteria</taxon>
        <taxon>Bacillati</taxon>
        <taxon>Bacillota</taxon>
        <taxon>Bacilli</taxon>
        <taxon>Bacillales</taxon>
        <taxon>Bacillaceae</taxon>
        <taxon>Bacillus</taxon>
    </lineage>
</organism>
<evidence type="ECO:0000313" key="2">
    <source>
        <dbReference type="Proteomes" id="UP000433089"/>
    </source>
</evidence>
<dbReference type="RefSeq" id="WP_041507999.1">
    <property type="nucleotide sequence ID" value="NZ_CP054136.1"/>
</dbReference>
<dbReference type="AlphaFoldDB" id="A0A653XXV3"/>
<name>A0A653XXV3_BACAB</name>
<reference evidence="1 2" key="1">
    <citation type="submission" date="2019-10" db="EMBL/GenBank/DDBJ databases">
        <authorList>
            <person name="Karimi E."/>
        </authorList>
    </citation>
    <scope>NUCLEOTIDE SEQUENCE [LARGE SCALE GENOMIC DNA]</scope>
    <source>
        <strain evidence="1">Bacillus sp. 348</strain>
    </source>
</reference>
<proteinExistence type="predicted"/>
<keyword evidence="1" id="KW-0436">Ligase</keyword>
<protein>
    <submittedName>
        <fullName evidence="1">Asparagine synthetase</fullName>
        <ecNumber evidence="1">6.3.5.4</ecNumber>
    </submittedName>
</protein>
<sequence>MPLQEDNLLYITINNSIEYLVDSRDDYEWFTFLSKINGIKSIKDILSQNNQDFRDIKERLEESVLLNIIELKPLFEDQSSSPKA</sequence>
<evidence type="ECO:0000313" key="1">
    <source>
        <dbReference type="EMBL" id="VXC34915.1"/>
    </source>
</evidence>
<gene>
    <name evidence="1" type="ORF">BACI348_50950</name>
</gene>
<dbReference type="GO" id="GO:0004066">
    <property type="term" value="F:asparagine synthase (glutamine-hydrolyzing) activity"/>
    <property type="evidence" value="ECO:0007669"/>
    <property type="project" value="UniProtKB-EC"/>
</dbReference>
<dbReference type="EC" id="6.3.5.4" evidence="1"/>
<dbReference type="Proteomes" id="UP000433089">
    <property type="component" value="Unassembled WGS sequence"/>
</dbReference>
<accession>A0A653XXV3</accession>
<dbReference type="EMBL" id="CABWLH010000010">
    <property type="protein sequence ID" value="VXC34915.1"/>
    <property type="molecule type" value="Genomic_DNA"/>
</dbReference>